<protein>
    <submittedName>
        <fullName evidence="10">ABC transporter permease</fullName>
    </submittedName>
</protein>
<evidence type="ECO:0000256" key="7">
    <source>
        <dbReference type="RuleBase" id="RU363032"/>
    </source>
</evidence>
<keyword evidence="6 7" id="KW-0472">Membrane</keyword>
<evidence type="ECO:0000256" key="1">
    <source>
        <dbReference type="ARBA" id="ARBA00004651"/>
    </source>
</evidence>
<dbReference type="SUPFAM" id="SSF161098">
    <property type="entry name" value="MetI-like"/>
    <property type="match status" value="1"/>
</dbReference>
<dbReference type="Gene3D" id="1.10.3720.10">
    <property type="entry name" value="MetI-like"/>
    <property type="match status" value="1"/>
</dbReference>
<keyword evidence="4 7" id="KW-0812">Transmembrane</keyword>
<keyword evidence="2 7" id="KW-0813">Transport</keyword>
<evidence type="ECO:0000256" key="8">
    <source>
        <dbReference type="SAM" id="MobiDB-lite"/>
    </source>
</evidence>
<feature type="transmembrane region" description="Helical" evidence="7">
    <location>
        <begin position="111"/>
        <end position="131"/>
    </location>
</feature>
<comment type="similarity">
    <text evidence="7">Belongs to the binding-protein-dependent transport system permease family.</text>
</comment>
<feature type="transmembrane region" description="Helical" evidence="7">
    <location>
        <begin position="138"/>
        <end position="164"/>
    </location>
</feature>
<dbReference type="Proteomes" id="UP001589575">
    <property type="component" value="Unassembled WGS sequence"/>
</dbReference>
<dbReference type="Pfam" id="PF00528">
    <property type="entry name" value="BPD_transp_1"/>
    <property type="match status" value="1"/>
</dbReference>
<sequence length="296" mass="30539">MTPASHQADEAAGRRNPGATPAGPGSGPGPRNGGGSATGPGTRGALGTPAGRAVVGLLIPVVLVIAWWAATAAGLFSPVQLPSPASVVSAGIDLAADGSLWHHIAISVQRVLLGFVMGGVLGLLIGSILGLSTWADALLAPLIGAIRAVPSLAWVPLLILWMGIGEDSKVTLIVIGAFFPIFTNVYAALKHVDPHLVEAGRAFGYHGLRLLRTIQLPAVVPSVFSGLRLALAQAWLFLVAAELIASSMGLGFLLTDSQNNGRTDRLILTIILLAVIGKITDAILGLVEQRAIRRWS</sequence>
<feature type="domain" description="ABC transmembrane type-1" evidence="9">
    <location>
        <begin position="100"/>
        <end position="284"/>
    </location>
</feature>
<reference evidence="10 11" key="1">
    <citation type="submission" date="2024-09" db="EMBL/GenBank/DDBJ databases">
        <authorList>
            <person name="Sun Q."/>
            <person name="Mori K."/>
        </authorList>
    </citation>
    <scope>NUCLEOTIDE SEQUENCE [LARGE SCALE GENOMIC DNA]</scope>
    <source>
        <strain evidence="10 11">CCM 7609</strain>
    </source>
</reference>
<dbReference type="EMBL" id="JBHMFI010000001">
    <property type="protein sequence ID" value="MFB9072443.1"/>
    <property type="molecule type" value="Genomic_DNA"/>
</dbReference>
<evidence type="ECO:0000259" key="9">
    <source>
        <dbReference type="PROSITE" id="PS50928"/>
    </source>
</evidence>
<accession>A0ABV5G0I7</accession>
<name>A0ABV5G0I7_9MICC</name>
<keyword evidence="5 7" id="KW-1133">Transmembrane helix</keyword>
<feature type="transmembrane region" description="Helical" evidence="7">
    <location>
        <begin position="235"/>
        <end position="254"/>
    </location>
</feature>
<evidence type="ECO:0000256" key="4">
    <source>
        <dbReference type="ARBA" id="ARBA00022692"/>
    </source>
</evidence>
<evidence type="ECO:0000313" key="11">
    <source>
        <dbReference type="Proteomes" id="UP001589575"/>
    </source>
</evidence>
<comment type="caution">
    <text evidence="10">The sequence shown here is derived from an EMBL/GenBank/DDBJ whole genome shotgun (WGS) entry which is preliminary data.</text>
</comment>
<keyword evidence="11" id="KW-1185">Reference proteome</keyword>
<comment type="subcellular location">
    <subcellularLocation>
        <location evidence="1 7">Cell membrane</location>
        <topology evidence="1 7">Multi-pass membrane protein</topology>
    </subcellularLocation>
</comment>
<evidence type="ECO:0000313" key="10">
    <source>
        <dbReference type="EMBL" id="MFB9072443.1"/>
    </source>
</evidence>
<dbReference type="InterPro" id="IPR035906">
    <property type="entry name" value="MetI-like_sf"/>
</dbReference>
<evidence type="ECO:0000256" key="5">
    <source>
        <dbReference type="ARBA" id="ARBA00022989"/>
    </source>
</evidence>
<dbReference type="PANTHER" id="PTHR30151:SF39">
    <property type="entry name" value="ABC TRANSPORTER PERMEASE PROTEIN"/>
    <property type="match status" value="1"/>
</dbReference>
<feature type="transmembrane region" description="Helical" evidence="7">
    <location>
        <begin position="266"/>
        <end position="287"/>
    </location>
</feature>
<evidence type="ECO:0000256" key="6">
    <source>
        <dbReference type="ARBA" id="ARBA00023136"/>
    </source>
</evidence>
<evidence type="ECO:0000256" key="2">
    <source>
        <dbReference type="ARBA" id="ARBA00022448"/>
    </source>
</evidence>
<dbReference type="CDD" id="cd06261">
    <property type="entry name" value="TM_PBP2"/>
    <property type="match status" value="1"/>
</dbReference>
<feature type="compositionally biased region" description="Gly residues" evidence="8">
    <location>
        <begin position="24"/>
        <end position="44"/>
    </location>
</feature>
<organism evidence="10 11">
    <name type="scientific">Citricoccus parietis</name>
    <dbReference type="NCBI Taxonomy" id="592307"/>
    <lineage>
        <taxon>Bacteria</taxon>
        <taxon>Bacillati</taxon>
        <taxon>Actinomycetota</taxon>
        <taxon>Actinomycetes</taxon>
        <taxon>Micrococcales</taxon>
        <taxon>Micrococcaceae</taxon>
        <taxon>Citricoccus</taxon>
    </lineage>
</organism>
<dbReference type="PROSITE" id="PS50928">
    <property type="entry name" value="ABC_TM1"/>
    <property type="match status" value="1"/>
</dbReference>
<feature type="transmembrane region" description="Helical" evidence="7">
    <location>
        <begin position="170"/>
        <end position="189"/>
    </location>
</feature>
<feature type="region of interest" description="Disordered" evidence="8">
    <location>
        <begin position="1"/>
        <end position="45"/>
    </location>
</feature>
<dbReference type="InterPro" id="IPR000515">
    <property type="entry name" value="MetI-like"/>
</dbReference>
<evidence type="ECO:0000256" key="3">
    <source>
        <dbReference type="ARBA" id="ARBA00022475"/>
    </source>
</evidence>
<dbReference type="PANTHER" id="PTHR30151">
    <property type="entry name" value="ALKANE SULFONATE ABC TRANSPORTER-RELATED, MEMBRANE SUBUNIT"/>
    <property type="match status" value="1"/>
</dbReference>
<keyword evidence="3" id="KW-1003">Cell membrane</keyword>
<feature type="transmembrane region" description="Helical" evidence="7">
    <location>
        <begin position="53"/>
        <end position="76"/>
    </location>
</feature>
<proteinExistence type="inferred from homology"/>
<gene>
    <name evidence="10" type="ORF">ACFFX0_15060</name>
</gene>